<feature type="compositionally biased region" description="Basic residues" evidence="3">
    <location>
        <begin position="140"/>
        <end position="152"/>
    </location>
</feature>
<dbReference type="PROSITE" id="PS50102">
    <property type="entry name" value="RRM"/>
    <property type="match status" value="2"/>
</dbReference>
<evidence type="ECO:0000259" key="4">
    <source>
        <dbReference type="PROSITE" id="PS50102"/>
    </source>
</evidence>
<accession>A0A1B6EDT9</accession>
<gene>
    <name evidence="6" type="ORF">g.26995</name>
    <name evidence="5" type="ORF">g.26997</name>
</gene>
<feature type="domain" description="RRM" evidence="4">
    <location>
        <begin position="231"/>
        <end position="325"/>
    </location>
</feature>
<evidence type="ECO:0000256" key="3">
    <source>
        <dbReference type="SAM" id="MobiDB-lite"/>
    </source>
</evidence>
<dbReference type="InterPro" id="IPR012677">
    <property type="entry name" value="Nucleotide-bd_a/b_plait_sf"/>
</dbReference>
<protein>
    <recommendedName>
        <fullName evidence="4">RRM domain-containing protein</fullName>
    </recommendedName>
</protein>
<dbReference type="SUPFAM" id="SSF54928">
    <property type="entry name" value="RNA-binding domain, RBD"/>
    <property type="match status" value="2"/>
</dbReference>
<evidence type="ECO:0000313" key="6">
    <source>
        <dbReference type="EMBL" id="JAS36092.1"/>
    </source>
</evidence>
<dbReference type="InterPro" id="IPR000504">
    <property type="entry name" value="RRM_dom"/>
</dbReference>
<dbReference type="PANTHER" id="PTHR48024">
    <property type="entry name" value="GEO13361P1-RELATED"/>
    <property type="match status" value="1"/>
</dbReference>
<dbReference type="EMBL" id="GEDC01002110">
    <property type="protein sequence ID" value="JAS35188.1"/>
    <property type="molecule type" value="Transcribed_RNA"/>
</dbReference>
<dbReference type="PANTHER" id="PTHR48024:SF56">
    <property type="entry name" value="HETEROGENEOUS NUCLEAR RIBONUCLEOPROTEIN A0"/>
    <property type="match status" value="1"/>
</dbReference>
<feature type="compositionally biased region" description="Basic and acidic residues" evidence="3">
    <location>
        <begin position="29"/>
        <end position="61"/>
    </location>
</feature>
<proteinExistence type="predicted"/>
<keyword evidence="1 2" id="KW-0694">RNA-binding</keyword>
<name>A0A1B6EDT9_9HEMI</name>
<feature type="domain" description="RRM" evidence="4">
    <location>
        <begin position="333"/>
        <end position="410"/>
    </location>
</feature>
<feature type="region of interest" description="Disordered" evidence="3">
    <location>
        <begin position="462"/>
        <end position="493"/>
    </location>
</feature>
<evidence type="ECO:0000256" key="2">
    <source>
        <dbReference type="PROSITE-ProRule" id="PRU00176"/>
    </source>
</evidence>
<dbReference type="SMART" id="SM00360">
    <property type="entry name" value="RRM"/>
    <property type="match status" value="2"/>
</dbReference>
<dbReference type="CDD" id="cd12394">
    <property type="entry name" value="RRM1_RBM34"/>
    <property type="match status" value="1"/>
</dbReference>
<dbReference type="CDD" id="cd12395">
    <property type="entry name" value="RRM2_RBM34"/>
    <property type="match status" value="1"/>
</dbReference>
<dbReference type="GO" id="GO:0003723">
    <property type="term" value="F:RNA binding"/>
    <property type="evidence" value="ECO:0007669"/>
    <property type="project" value="UniProtKB-UniRule"/>
</dbReference>
<dbReference type="Pfam" id="PF00076">
    <property type="entry name" value="RRM_1"/>
    <property type="match status" value="2"/>
</dbReference>
<dbReference type="AlphaFoldDB" id="A0A1B6EDT9"/>
<dbReference type="InterPro" id="IPR034221">
    <property type="entry name" value="RBM34_RRM2"/>
</dbReference>
<feature type="region of interest" description="Disordered" evidence="3">
    <location>
        <begin position="1"/>
        <end position="211"/>
    </location>
</feature>
<sequence>MKAKLASGLQLKIKNGNKKLKAKNKTQVKKKENSKLKIEQTGKTHLFKKDGSSVESYKKNDQNITNPLFLKRERNVVKQNNDTEEINKTSSGEVKEKSNSGTNARKSQKSIKKQNIAQNLPITKSTPIGILSPNNGLTKAQKKKNRKRKSKLNKISNTEKNKPAKTSDSDEGEDIDISKTSTLFNKNQNEENKSNSKTIDNGDTDSDPNESQEIKSLMIENDSLEHLDEESTIFVGNLPKATKKKDLIKFFRKYGKILSVRFRGAMQSDPRIPKKVAVITQDFHKDMDSINAYIVYKEKFEARNALEASGCIFNNHHLRVDYANPKKERNTKQSVFVGNLPYVMRDEELWEAFKDCGDIESVRVVREHSNRLSKGFGYVNFKNADSVELALQMEDVTIQNKKLRVARAVDPKIKNPTDDNKSRKRKFNTDPKIKDLTSIPEEKKLKTETLFEGNNVALKKSTKREFQGQKSAQRKLKKQILKKKAKKKTEKVKKSVAKFLMAKKVPS</sequence>
<dbReference type="InterPro" id="IPR035979">
    <property type="entry name" value="RBD_domain_sf"/>
</dbReference>
<dbReference type="GO" id="GO:0005634">
    <property type="term" value="C:nucleus"/>
    <property type="evidence" value="ECO:0007669"/>
    <property type="project" value="TreeGrafter"/>
</dbReference>
<feature type="compositionally biased region" description="Polar residues" evidence="3">
    <location>
        <begin position="113"/>
        <end position="138"/>
    </location>
</feature>
<dbReference type="EMBL" id="GEDC01001206">
    <property type="protein sequence ID" value="JAS36092.1"/>
    <property type="molecule type" value="Transcribed_RNA"/>
</dbReference>
<feature type="compositionally biased region" description="Basic and acidic residues" evidence="3">
    <location>
        <begin position="157"/>
        <end position="168"/>
    </location>
</feature>
<evidence type="ECO:0000256" key="1">
    <source>
        <dbReference type="ARBA" id="ARBA00022884"/>
    </source>
</evidence>
<evidence type="ECO:0000313" key="5">
    <source>
        <dbReference type="EMBL" id="JAS35188.1"/>
    </source>
</evidence>
<feature type="compositionally biased region" description="Basic residues" evidence="3">
    <location>
        <begin position="472"/>
        <end position="493"/>
    </location>
</feature>
<dbReference type="InterPro" id="IPR050886">
    <property type="entry name" value="RNA-binding_reg"/>
</dbReference>
<dbReference type="Gene3D" id="3.30.70.330">
    <property type="match status" value="2"/>
</dbReference>
<organism evidence="6">
    <name type="scientific">Clastoptera arizonana</name>
    <name type="common">Arizona spittle bug</name>
    <dbReference type="NCBI Taxonomy" id="38151"/>
    <lineage>
        <taxon>Eukaryota</taxon>
        <taxon>Metazoa</taxon>
        <taxon>Ecdysozoa</taxon>
        <taxon>Arthropoda</taxon>
        <taxon>Hexapoda</taxon>
        <taxon>Insecta</taxon>
        <taxon>Pterygota</taxon>
        <taxon>Neoptera</taxon>
        <taxon>Paraneoptera</taxon>
        <taxon>Hemiptera</taxon>
        <taxon>Auchenorrhyncha</taxon>
        <taxon>Cercopoidea</taxon>
        <taxon>Clastopteridae</taxon>
        <taxon>Clastoptera</taxon>
    </lineage>
</organism>
<feature type="region of interest" description="Disordered" evidence="3">
    <location>
        <begin position="412"/>
        <end position="431"/>
    </location>
</feature>
<feature type="compositionally biased region" description="Basic residues" evidence="3">
    <location>
        <begin position="15"/>
        <end position="28"/>
    </location>
</feature>
<reference evidence="6" key="1">
    <citation type="submission" date="2015-12" db="EMBL/GenBank/DDBJ databases">
        <title>De novo transcriptome assembly of four potential Pierce s Disease insect vectors from Arizona vineyards.</title>
        <authorList>
            <person name="Tassone E.E."/>
        </authorList>
    </citation>
    <scope>NUCLEOTIDE SEQUENCE</scope>
</reference>